<dbReference type="EMBL" id="BAABIQ010000005">
    <property type="protein sequence ID" value="GAA4785191.1"/>
    <property type="molecule type" value="Genomic_DNA"/>
</dbReference>
<dbReference type="Proteomes" id="UP001501411">
    <property type="component" value="Unassembled WGS sequence"/>
</dbReference>
<organism evidence="2 3">
    <name type="scientific">Olivibacter ginsenosidimutans</name>
    <dbReference type="NCBI Taxonomy" id="1176537"/>
    <lineage>
        <taxon>Bacteria</taxon>
        <taxon>Pseudomonadati</taxon>
        <taxon>Bacteroidota</taxon>
        <taxon>Sphingobacteriia</taxon>
        <taxon>Sphingobacteriales</taxon>
        <taxon>Sphingobacteriaceae</taxon>
        <taxon>Olivibacter</taxon>
    </lineage>
</organism>
<evidence type="ECO:0000256" key="1">
    <source>
        <dbReference type="SAM" id="MobiDB-lite"/>
    </source>
</evidence>
<evidence type="ECO:0000313" key="2">
    <source>
        <dbReference type="EMBL" id="GAA4785191.1"/>
    </source>
</evidence>
<feature type="region of interest" description="Disordered" evidence="1">
    <location>
        <begin position="54"/>
        <end position="73"/>
    </location>
</feature>
<proteinExistence type="predicted"/>
<sequence>MDVEVFPYGTAIKTIGTAPYPNGNAVSAYSIIASLMGYVQSTMDDAAKVYGDTRKSTAETKIPPADASLAVGN</sequence>
<accession>A0ABP9ASR2</accession>
<comment type="caution">
    <text evidence="2">The sequence shown here is derived from an EMBL/GenBank/DDBJ whole genome shotgun (WGS) entry which is preliminary data.</text>
</comment>
<protein>
    <submittedName>
        <fullName evidence="2">Uncharacterized protein</fullName>
    </submittedName>
</protein>
<name>A0ABP9ASR2_9SPHI</name>
<evidence type="ECO:0000313" key="3">
    <source>
        <dbReference type="Proteomes" id="UP001501411"/>
    </source>
</evidence>
<reference evidence="3" key="1">
    <citation type="journal article" date="2019" name="Int. J. Syst. Evol. Microbiol.">
        <title>The Global Catalogue of Microorganisms (GCM) 10K type strain sequencing project: providing services to taxonomists for standard genome sequencing and annotation.</title>
        <authorList>
            <consortium name="The Broad Institute Genomics Platform"/>
            <consortium name="The Broad Institute Genome Sequencing Center for Infectious Disease"/>
            <person name="Wu L."/>
            <person name="Ma J."/>
        </authorList>
    </citation>
    <scope>NUCLEOTIDE SEQUENCE [LARGE SCALE GENOMIC DNA]</scope>
    <source>
        <strain evidence="3">JCM 18200</strain>
    </source>
</reference>
<keyword evidence="3" id="KW-1185">Reference proteome</keyword>
<gene>
    <name evidence="2" type="ORF">GCM10023231_11270</name>
</gene>